<dbReference type="PANTHER" id="PTHR33112">
    <property type="entry name" value="DOMAIN PROTEIN, PUTATIVE-RELATED"/>
    <property type="match status" value="1"/>
</dbReference>
<dbReference type="Proteomes" id="UP000235786">
    <property type="component" value="Unassembled WGS sequence"/>
</dbReference>
<accession>A0A2J6RLU4</accession>
<sequence length="815" mass="93566">MNLQRHNGEVSSTTDGTASQIAELCPQCSTVDIAALFESPLRLFPLPNLQSMILNTACPLCKLCSKAIRTIWKMSPEDISGLRLIRCWLRNAVWAGDSIMCGMLGTDWKPGHYDSQYMNDTVRYFITTLHLVMEDQENYLVPESEEDLSHEVSDTREGREELLNRELPLLPFYSKYNERLFRRRVIPEQVDISLLRSWICECQQNHPHTRSQTMLDLSQLGAAHFRVIDVFECRLVELEVSCRFVALSYVWGNCKQPALVLDENNSFIVEGLPLTIRDAIHLTRLLRERYLWIDSICIDQDNPEDKHALVSCMDRIYESACLTIVAAGGNDANAGLPGISPYSRATEIVENIPINGQFVQIALGRPSLRALVEDTYWNTRGWTYQEHILSKCCLFFTDTEVFYSCLYHGPRYETGVIEPRSDFYYGQFYLNQYFRYSQLNEWREGYILETRDLPTCYQSILPWGNSWERTPDPIVRAEAIPRGQTPLTRLEKYTEAVSSYTKRQLAYKADIIAAFAGIISSIWPGEDHAPALEHGLPVESLPFALLWEPVEAGQLSRRIIRDSVISSRSRIFPSWSWAGWIGPVRYPFHYLRVQGRDDKLEYTPLTEIKRNWPIQLRPFFTLEQIGLHDARLRYIPPNEAPQTQNTSEEWSQMLLEWNQYLQSNHKDIDPSKMNPKSPTLSLLTRSVCTSSLNWRFSLEDKTGILEGKTGTSVLRNDRSFENHIRVVLDNTETARWIGSSNPICKLIAIGCGDSSPTSVSSHRRPERVAGLEPTDFVVMAVVNVDSHYYERIGIGVVKKSIWYSLGGEIEWTILR</sequence>
<dbReference type="PANTHER" id="PTHR33112:SF12">
    <property type="entry name" value="HETEROKARYON INCOMPATIBILITY DOMAIN-CONTAINING PROTEIN"/>
    <property type="match status" value="1"/>
</dbReference>
<dbReference type="STRING" id="1149755.A0A2J6RLU4"/>
<protein>
    <submittedName>
        <fullName evidence="2">HET-domain-containing protein</fullName>
    </submittedName>
</protein>
<name>A0A2J6RLU4_HYAVF</name>
<keyword evidence="3" id="KW-1185">Reference proteome</keyword>
<reference evidence="2 3" key="1">
    <citation type="submission" date="2016-04" db="EMBL/GenBank/DDBJ databases">
        <title>A degradative enzymes factory behind the ericoid mycorrhizal symbiosis.</title>
        <authorList>
            <consortium name="DOE Joint Genome Institute"/>
            <person name="Martino E."/>
            <person name="Morin E."/>
            <person name="Grelet G."/>
            <person name="Kuo A."/>
            <person name="Kohler A."/>
            <person name="Daghino S."/>
            <person name="Barry K."/>
            <person name="Choi C."/>
            <person name="Cichocki N."/>
            <person name="Clum A."/>
            <person name="Copeland A."/>
            <person name="Hainaut M."/>
            <person name="Haridas S."/>
            <person name="Labutti K."/>
            <person name="Lindquist E."/>
            <person name="Lipzen A."/>
            <person name="Khouja H.-R."/>
            <person name="Murat C."/>
            <person name="Ohm R."/>
            <person name="Olson A."/>
            <person name="Spatafora J."/>
            <person name="Veneault-Fourrey C."/>
            <person name="Henrissat B."/>
            <person name="Grigoriev I."/>
            <person name="Martin F."/>
            <person name="Perotto S."/>
        </authorList>
    </citation>
    <scope>NUCLEOTIDE SEQUENCE [LARGE SCALE GENOMIC DNA]</scope>
    <source>
        <strain evidence="2 3">F</strain>
    </source>
</reference>
<evidence type="ECO:0000313" key="3">
    <source>
        <dbReference type="Proteomes" id="UP000235786"/>
    </source>
</evidence>
<feature type="domain" description="Heterokaryon incompatibility" evidence="1">
    <location>
        <begin position="244"/>
        <end position="386"/>
    </location>
</feature>
<dbReference type="InterPro" id="IPR010730">
    <property type="entry name" value="HET"/>
</dbReference>
<dbReference type="EMBL" id="KZ613946">
    <property type="protein sequence ID" value="PMD39483.1"/>
    <property type="molecule type" value="Genomic_DNA"/>
</dbReference>
<dbReference type="OrthoDB" id="5135333at2759"/>
<dbReference type="Pfam" id="PF06985">
    <property type="entry name" value="HET"/>
    <property type="match status" value="1"/>
</dbReference>
<gene>
    <name evidence="2" type="ORF">L207DRAFT_583353</name>
</gene>
<organism evidence="2 3">
    <name type="scientific">Hyaloscypha variabilis (strain UAMH 11265 / GT02V1 / F)</name>
    <name type="common">Meliniomyces variabilis</name>
    <dbReference type="NCBI Taxonomy" id="1149755"/>
    <lineage>
        <taxon>Eukaryota</taxon>
        <taxon>Fungi</taxon>
        <taxon>Dikarya</taxon>
        <taxon>Ascomycota</taxon>
        <taxon>Pezizomycotina</taxon>
        <taxon>Leotiomycetes</taxon>
        <taxon>Helotiales</taxon>
        <taxon>Hyaloscyphaceae</taxon>
        <taxon>Hyaloscypha</taxon>
        <taxon>Hyaloscypha variabilis</taxon>
    </lineage>
</organism>
<evidence type="ECO:0000259" key="1">
    <source>
        <dbReference type="Pfam" id="PF06985"/>
    </source>
</evidence>
<evidence type="ECO:0000313" key="2">
    <source>
        <dbReference type="EMBL" id="PMD39483.1"/>
    </source>
</evidence>
<proteinExistence type="predicted"/>
<dbReference type="AlphaFoldDB" id="A0A2J6RLU4"/>